<sequence length="185" mass="20430">MNILELAEEYYLLTFAVVIGIGLLQGAIISRGIRSRFPSFKKHARAASTILLAFFSINAIASVLKFAEPVKVSTAELTIPATVDEAFLLILNLSGINAGLGAVIAIFVTITLALFLKLANIHQIIRYFIFVISCIVLLVALLGKFTDFVPSVFQIMIYAFYQFGITLGLFLVARRKEYDVFSDLK</sequence>
<feature type="transmembrane region" description="Helical" evidence="1">
    <location>
        <begin position="87"/>
        <end position="115"/>
    </location>
</feature>
<feature type="transmembrane region" description="Helical" evidence="1">
    <location>
        <begin position="12"/>
        <end position="33"/>
    </location>
</feature>
<feature type="transmembrane region" description="Helical" evidence="1">
    <location>
        <begin position="45"/>
        <end position="67"/>
    </location>
</feature>
<reference evidence="2" key="1">
    <citation type="journal article" date="2014" name="Genome Biol. Evol.">
        <title>Pangenome evidence for extensive interdomain horizontal transfer affecting lineage core and shell genes in uncultured planktonic thaumarchaeota and euryarchaeota.</title>
        <authorList>
            <person name="Deschamps P."/>
            <person name="Zivanovic Y."/>
            <person name="Moreira D."/>
            <person name="Rodriguez-Valera F."/>
            <person name="Lopez-Garcia P."/>
        </authorList>
    </citation>
    <scope>NUCLEOTIDE SEQUENCE</scope>
</reference>
<dbReference type="EMBL" id="KF901022">
    <property type="protein sequence ID" value="AIF15198.1"/>
    <property type="molecule type" value="Genomic_DNA"/>
</dbReference>
<accession>A0A075HMK8</accession>
<feature type="transmembrane region" description="Helical" evidence="1">
    <location>
        <begin position="127"/>
        <end position="146"/>
    </location>
</feature>
<feature type="transmembrane region" description="Helical" evidence="1">
    <location>
        <begin position="152"/>
        <end position="173"/>
    </location>
</feature>
<protein>
    <submittedName>
        <fullName evidence="2">Uncharacterized protein</fullName>
    </submittedName>
</protein>
<proteinExistence type="predicted"/>
<organism evidence="2">
    <name type="scientific">uncultured marine thaumarchaeote KM3_69_H10</name>
    <dbReference type="NCBI Taxonomy" id="1456245"/>
    <lineage>
        <taxon>Archaea</taxon>
        <taxon>Nitrososphaerota</taxon>
        <taxon>environmental samples</taxon>
    </lineage>
</organism>
<keyword evidence="1" id="KW-0472">Membrane</keyword>
<name>A0A075HMK8_9ARCH</name>
<evidence type="ECO:0000256" key="1">
    <source>
        <dbReference type="SAM" id="Phobius"/>
    </source>
</evidence>
<keyword evidence="1" id="KW-0812">Transmembrane</keyword>
<keyword evidence="1" id="KW-1133">Transmembrane helix</keyword>
<evidence type="ECO:0000313" key="2">
    <source>
        <dbReference type="EMBL" id="AIF15198.1"/>
    </source>
</evidence>
<dbReference type="AlphaFoldDB" id="A0A075HMK8"/>